<evidence type="ECO:0000313" key="3">
    <source>
        <dbReference type="Proteomes" id="UP001165205"/>
    </source>
</evidence>
<accession>A0AAN4YS58</accession>
<proteinExistence type="predicted"/>
<sequence>MAPSPDHHGSAVLSDMNRDAEYDLSDKDTEKQQEEKARPEYQDTFGDEEYAEVKYKVLSWWYVVALPQLSKDDNLLTSFIQAMWFS</sequence>
<feature type="compositionally biased region" description="Basic and acidic residues" evidence="1">
    <location>
        <begin position="16"/>
        <end position="41"/>
    </location>
</feature>
<evidence type="ECO:0000313" key="2">
    <source>
        <dbReference type="EMBL" id="GMG33039.1"/>
    </source>
</evidence>
<name>A0AAN4YS58_ASPOZ</name>
<gene>
    <name evidence="2" type="ORF">Aory04_000863800</name>
</gene>
<reference evidence="2" key="1">
    <citation type="submission" date="2023-04" db="EMBL/GenBank/DDBJ databases">
        <title>Aspergillus oryzae NBRC 4228.</title>
        <authorList>
            <person name="Ichikawa N."/>
            <person name="Sato H."/>
            <person name="Tonouchi N."/>
        </authorList>
    </citation>
    <scope>NUCLEOTIDE SEQUENCE</scope>
    <source>
        <strain evidence="2">NBRC 4228</strain>
    </source>
</reference>
<feature type="region of interest" description="Disordered" evidence="1">
    <location>
        <begin position="1"/>
        <end position="43"/>
    </location>
</feature>
<comment type="caution">
    <text evidence="2">The sequence shown here is derived from an EMBL/GenBank/DDBJ whole genome shotgun (WGS) entry which is preliminary data.</text>
</comment>
<dbReference type="AlphaFoldDB" id="A0AAN4YS58"/>
<organism evidence="2 3">
    <name type="scientific">Aspergillus oryzae</name>
    <name type="common">Yellow koji mold</name>
    <dbReference type="NCBI Taxonomy" id="5062"/>
    <lineage>
        <taxon>Eukaryota</taxon>
        <taxon>Fungi</taxon>
        <taxon>Dikarya</taxon>
        <taxon>Ascomycota</taxon>
        <taxon>Pezizomycotina</taxon>
        <taxon>Eurotiomycetes</taxon>
        <taxon>Eurotiomycetidae</taxon>
        <taxon>Eurotiales</taxon>
        <taxon>Aspergillaceae</taxon>
        <taxon>Aspergillus</taxon>
        <taxon>Aspergillus subgen. Circumdati</taxon>
    </lineage>
</organism>
<evidence type="ECO:0000256" key="1">
    <source>
        <dbReference type="SAM" id="MobiDB-lite"/>
    </source>
</evidence>
<dbReference type="Proteomes" id="UP001165205">
    <property type="component" value="Unassembled WGS sequence"/>
</dbReference>
<dbReference type="EMBL" id="BSYA01000110">
    <property type="protein sequence ID" value="GMG33039.1"/>
    <property type="molecule type" value="Genomic_DNA"/>
</dbReference>
<protein>
    <submittedName>
        <fullName evidence="2">Unnamed protein product</fullName>
    </submittedName>
</protein>